<accession>A0A1V3I7S6</accession>
<keyword evidence="1" id="KW-0732">Signal</keyword>
<dbReference type="InterPro" id="IPR051599">
    <property type="entry name" value="Cell_Envelope_Assoc"/>
</dbReference>
<dbReference type="PANTHER" id="PTHR30336">
    <property type="entry name" value="INNER MEMBRANE PROTEIN, PROBABLE PERMEASE"/>
    <property type="match status" value="1"/>
</dbReference>
<protein>
    <submittedName>
        <fullName evidence="3">Transporter</fullName>
    </submittedName>
</protein>
<feature type="chain" id="PRO_5012121138" evidence="1">
    <location>
        <begin position="29"/>
        <end position="368"/>
    </location>
</feature>
<name>A0A1V3I7S6_9PAST</name>
<reference evidence="3 4" key="1">
    <citation type="submission" date="2016-10" db="EMBL/GenBank/DDBJ databases">
        <title>Rodentibacter gen. nov. and new species.</title>
        <authorList>
            <person name="Christensen H."/>
        </authorList>
    </citation>
    <scope>NUCLEOTIDE SEQUENCE [LARGE SCALE GENOMIC DNA]</scope>
    <source>
        <strain evidence="3 4">Ac69</strain>
    </source>
</reference>
<keyword evidence="4" id="KW-1185">Reference proteome</keyword>
<dbReference type="CDD" id="cd06259">
    <property type="entry name" value="YdcF-like"/>
    <property type="match status" value="1"/>
</dbReference>
<sequence length="368" mass="41528">MKMFKTHRLFTALLLGIGALSLSGCVQNTQDISPLGFTLSSVVEAPKGKESGRGEAIEHLVVTYAQDYENDPYLKDDVKAFRRWEWQKLYRSLDQKVKEKPDYLNTYRLQVEAYLINKDYRQALSQLDQILRRKPDDLHALAVSILVARTLEDEKQVNQRFNALEKRSPQAAQTMRNFFRFTEKILQQPFSAQPQTQLKFDAIAVFGQSPNPDGSPSKGLLQRLEKTKEMAEKYPNAKLVLSGGPVKTPYAESDVMAKWLKENGVNPNRFLFDPIARDTPGNAIGMVKLFKHHNLHTILGVGTQLHIPRATAVLKGYADYVGYPLKIDGVGGGSAPSAEKKQIEALYTYVNVARSMGLFTLSDFQRFQ</sequence>
<dbReference type="InterPro" id="IPR011990">
    <property type="entry name" value="TPR-like_helical_dom_sf"/>
</dbReference>
<dbReference type="Gene3D" id="1.25.40.10">
    <property type="entry name" value="Tetratricopeptide repeat domain"/>
    <property type="match status" value="1"/>
</dbReference>
<dbReference type="SUPFAM" id="SSF48452">
    <property type="entry name" value="TPR-like"/>
    <property type="match status" value="1"/>
</dbReference>
<dbReference type="InterPro" id="IPR014729">
    <property type="entry name" value="Rossmann-like_a/b/a_fold"/>
</dbReference>
<evidence type="ECO:0000313" key="3">
    <source>
        <dbReference type="EMBL" id="OOF36118.1"/>
    </source>
</evidence>
<comment type="caution">
    <text evidence="3">The sequence shown here is derived from an EMBL/GenBank/DDBJ whole genome shotgun (WGS) entry which is preliminary data.</text>
</comment>
<gene>
    <name evidence="3" type="ORF">BKK48_06705</name>
</gene>
<dbReference type="PANTHER" id="PTHR30336:SF4">
    <property type="entry name" value="ENVELOPE BIOGENESIS FACTOR ELYC"/>
    <property type="match status" value="1"/>
</dbReference>
<evidence type="ECO:0000313" key="4">
    <source>
        <dbReference type="Proteomes" id="UP000189437"/>
    </source>
</evidence>
<proteinExistence type="predicted"/>
<dbReference type="Pfam" id="PF02698">
    <property type="entry name" value="DUF218"/>
    <property type="match status" value="1"/>
</dbReference>
<dbReference type="EMBL" id="MLHH01000014">
    <property type="protein sequence ID" value="OOF36118.1"/>
    <property type="molecule type" value="Genomic_DNA"/>
</dbReference>
<dbReference type="PROSITE" id="PS51257">
    <property type="entry name" value="PROKAR_LIPOPROTEIN"/>
    <property type="match status" value="1"/>
</dbReference>
<dbReference type="GO" id="GO:0000270">
    <property type="term" value="P:peptidoglycan metabolic process"/>
    <property type="evidence" value="ECO:0007669"/>
    <property type="project" value="TreeGrafter"/>
</dbReference>
<feature type="domain" description="DUF218" evidence="2">
    <location>
        <begin position="201"/>
        <end position="317"/>
    </location>
</feature>
<dbReference type="Gene3D" id="3.40.50.620">
    <property type="entry name" value="HUPs"/>
    <property type="match status" value="1"/>
</dbReference>
<dbReference type="InterPro" id="IPR003848">
    <property type="entry name" value="DUF218"/>
</dbReference>
<dbReference type="OrthoDB" id="3289889at2"/>
<feature type="signal peptide" evidence="1">
    <location>
        <begin position="1"/>
        <end position="28"/>
    </location>
</feature>
<evidence type="ECO:0000256" key="1">
    <source>
        <dbReference type="SAM" id="SignalP"/>
    </source>
</evidence>
<dbReference type="AlphaFoldDB" id="A0A1V3I7S6"/>
<evidence type="ECO:0000259" key="2">
    <source>
        <dbReference type="Pfam" id="PF02698"/>
    </source>
</evidence>
<dbReference type="Proteomes" id="UP000189437">
    <property type="component" value="Unassembled WGS sequence"/>
</dbReference>
<dbReference type="STRING" id="1908258.BKK48_06705"/>
<dbReference type="RefSeq" id="WP_077427373.1">
    <property type="nucleotide sequence ID" value="NZ_MLHH01000014.1"/>
</dbReference>
<dbReference type="GO" id="GO:0043164">
    <property type="term" value="P:Gram-negative-bacterium-type cell wall biogenesis"/>
    <property type="evidence" value="ECO:0007669"/>
    <property type="project" value="TreeGrafter"/>
</dbReference>
<dbReference type="GO" id="GO:0005886">
    <property type="term" value="C:plasma membrane"/>
    <property type="evidence" value="ECO:0007669"/>
    <property type="project" value="TreeGrafter"/>
</dbReference>
<organism evidence="3 4">
    <name type="scientific">Rodentibacter heidelbergensis</name>
    <dbReference type="NCBI Taxonomy" id="1908258"/>
    <lineage>
        <taxon>Bacteria</taxon>
        <taxon>Pseudomonadati</taxon>
        <taxon>Pseudomonadota</taxon>
        <taxon>Gammaproteobacteria</taxon>
        <taxon>Pasteurellales</taxon>
        <taxon>Pasteurellaceae</taxon>
        <taxon>Rodentibacter</taxon>
    </lineage>
</organism>